<reference evidence="2" key="2">
    <citation type="submission" date="2020-09" db="EMBL/GenBank/DDBJ databases">
        <authorList>
            <person name="Sun Q."/>
            <person name="Zhou Y."/>
        </authorList>
    </citation>
    <scope>NUCLEOTIDE SEQUENCE</scope>
    <source>
        <strain evidence="2">CGMCC 1.12997</strain>
    </source>
</reference>
<reference evidence="2" key="1">
    <citation type="journal article" date="2014" name="Int. J. Syst. Evol. Microbiol.">
        <title>Complete genome sequence of Corynebacterium casei LMG S-19264T (=DSM 44701T), isolated from a smear-ripened cheese.</title>
        <authorList>
            <consortium name="US DOE Joint Genome Institute (JGI-PGF)"/>
            <person name="Walter F."/>
            <person name="Albersmeier A."/>
            <person name="Kalinowski J."/>
            <person name="Ruckert C."/>
        </authorList>
    </citation>
    <scope>NUCLEOTIDE SEQUENCE</scope>
    <source>
        <strain evidence="2">CGMCC 1.12997</strain>
    </source>
</reference>
<gene>
    <name evidence="2" type="ORF">GCM10011585_15430</name>
</gene>
<dbReference type="SUPFAM" id="SSF51735">
    <property type="entry name" value="NAD(P)-binding Rossmann-fold domains"/>
    <property type="match status" value="1"/>
</dbReference>
<dbReference type="SUPFAM" id="SSF50129">
    <property type="entry name" value="GroES-like"/>
    <property type="match status" value="1"/>
</dbReference>
<accession>A0A917M317</accession>
<dbReference type="GO" id="GO:0016491">
    <property type="term" value="F:oxidoreductase activity"/>
    <property type="evidence" value="ECO:0007669"/>
    <property type="project" value="InterPro"/>
</dbReference>
<dbReference type="PANTHER" id="PTHR43677">
    <property type="entry name" value="SHORT-CHAIN DEHYDROGENASE/REDUCTASE"/>
    <property type="match status" value="1"/>
</dbReference>
<dbReference type="InterPro" id="IPR020843">
    <property type="entry name" value="ER"/>
</dbReference>
<dbReference type="AlphaFoldDB" id="A0A917M317"/>
<dbReference type="InterPro" id="IPR013149">
    <property type="entry name" value="ADH-like_C"/>
</dbReference>
<organism evidence="2 3">
    <name type="scientific">Edaphobacter dinghuensis</name>
    <dbReference type="NCBI Taxonomy" id="1560005"/>
    <lineage>
        <taxon>Bacteria</taxon>
        <taxon>Pseudomonadati</taxon>
        <taxon>Acidobacteriota</taxon>
        <taxon>Terriglobia</taxon>
        <taxon>Terriglobales</taxon>
        <taxon>Acidobacteriaceae</taxon>
        <taxon>Edaphobacter</taxon>
    </lineage>
</organism>
<comment type="caution">
    <text evidence="2">The sequence shown here is derived from an EMBL/GenBank/DDBJ whole genome shotgun (WGS) entry which is preliminary data.</text>
</comment>
<proteinExistence type="predicted"/>
<dbReference type="EMBL" id="BMGT01000002">
    <property type="protein sequence ID" value="GGG73764.1"/>
    <property type="molecule type" value="Genomic_DNA"/>
</dbReference>
<dbReference type="Pfam" id="PF00107">
    <property type="entry name" value="ADH_zinc_N"/>
    <property type="match status" value="1"/>
</dbReference>
<dbReference type="RefSeq" id="WP_188553598.1">
    <property type="nucleotide sequence ID" value="NZ_BMGT01000002.1"/>
</dbReference>
<dbReference type="SMART" id="SM00829">
    <property type="entry name" value="PKS_ER"/>
    <property type="match status" value="1"/>
</dbReference>
<dbReference type="Gene3D" id="3.40.50.720">
    <property type="entry name" value="NAD(P)-binding Rossmann-like Domain"/>
    <property type="match status" value="1"/>
</dbReference>
<feature type="domain" description="Enoyl reductase (ER)" evidence="1">
    <location>
        <begin position="4"/>
        <end position="317"/>
    </location>
</feature>
<dbReference type="Proteomes" id="UP000647241">
    <property type="component" value="Unassembled WGS sequence"/>
</dbReference>
<dbReference type="InterPro" id="IPR011032">
    <property type="entry name" value="GroES-like_sf"/>
</dbReference>
<evidence type="ECO:0000259" key="1">
    <source>
        <dbReference type="SMART" id="SM00829"/>
    </source>
</evidence>
<dbReference type="Gene3D" id="3.90.180.10">
    <property type="entry name" value="Medium-chain alcohol dehydrogenases, catalytic domain"/>
    <property type="match status" value="1"/>
</dbReference>
<keyword evidence="3" id="KW-1185">Reference proteome</keyword>
<evidence type="ECO:0000313" key="2">
    <source>
        <dbReference type="EMBL" id="GGG73764.1"/>
    </source>
</evidence>
<sequence>MKAAVVNSFDRVPEYGEFDEPAAQAGEVLVKVSAAGLSQLVRGQAAGRHYSSSPVLPFIPGVDGVGRLADGRRVYFAFPRSPFGSMAELTVVQSSQYVALPEELDDVTAAAAANPGMSSWVALNERAKFVAGETVLINGATGVSGRLAIQIAKYLGARRVIATGRNEASVAELPSLGADSVIALDQSPEQLTEVFRKEIKESGVNVILDYLWGASAESLIAAVAGHGSGEAEPRIRYVQIGSVTGQTITLSSGALRSSGLELLGSGLGSVSNEVLVKNIGEFMKAVVPGKLKIAAQAVPLSQVSEAWSSKTADRIVFTL</sequence>
<dbReference type="InterPro" id="IPR051397">
    <property type="entry name" value="Zn-ADH-like_protein"/>
</dbReference>
<protein>
    <submittedName>
        <fullName evidence="2">Zinc-binding dehydrogenase</fullName>
    </submittedName>
</protein>
<dbReference type="PANTHER" id="PTHR43677:SF11">
    <property type="entry name" value="ZINC-CONTAINING ALCOHOL DEHYDROGENASE"/>
    <property type="match status" value="1"/>
</dbReference>
<name>A0A917M317_9BACT</name>
<evidence type="ECO:0000313" key="3">
    <source>
        <dbReference type="Proteomes" id="UP000647241"/>
    </source>
</evidence>
<dbReference type="InterPro" id="IPR036291">
    <property type="entry name" value="NAD(P)-bd_dom_sf"/>
</dbReference>